<reference evidence="3" key="3">
    <citation type="submission" date="2018-08" db="UniProtKB">
        <authorList>
            <consortium name="EnsemblPlants"/>
        </authorList>
    </citation>
    <scope>IDENTIFICATION</scope>
    <source>
        <strain evidence="3">cv. Bd21</strain>
    </source>
</reference>
<keyword evidence="4" id="KW-1185">Reference proteome</keyword>
<name>A0A2K2DU18_BRADI</name>
<gene>
    <name evidence="2" type="ORF">BRADI_1g68471v3</name>
</gene>
<reference evidence="2" key="2">
    <citation type="submission" date="2017-06" db="EMBL/GenBank/DDBJ databases">
        <title>WGS assembly of Brachypodium distachyon.</title>
        <authorList>
            <consortium name="The International Brachypodium Initiative"/>
            <person name="Lucas S."/>
            <person name="Harmon-Smith M."/>
            <person name="Lail K."/>
            <person name="Tice H."/>
            <person name="Grimwood J."/>
            <person name="Bruce D."/>
            <person name="Barry K."/>
            <person name="Shu S."/>
            <person name="Lindquist E."/>
            <person name="Wang M."/>
            <person name="Pitluck S."/>
            <person name="Vogel J.P."/>
            <person name="Garvin D.F."/>
            <person name="Mockler T.C."/>
            <person name="Schmutz J."/>
            <person name="Rokhsar D."/>
            <person name="Bevan M.W."/>
        </authorList>
    </citation>
    <scope>NUCLEOTIDE SEQUENCE</scope>
    <source>
        <strain evidence="2">Bd21</strain>
    </source>
</reference>
<dbReference type="STRING" id="15368.A0A2K2DU18"/>
<proteinExistence type="predicted"/>
<protein>
    <recommendedName>
        <fullName evidence="5">DUF4283 domain-containing protein</fullName>
    </recommendedName>
</protein>
<evidence type="ECO:0000313" key="4">
    <source>
        <dbReference type="Proteomes" id="UP000008810"/>
    </source>
</evidence>
<feature type="region of interest" description="Disordered" evidence="1">
    <location>
        <begin position="131"/>
        <end position="205"/>
    </location>
</feature>
<dbReference type="PANTHER" id="PTHR33170:SF48">
    <property type="entry name" value="CCHC-TYPE DOMAIN-CONTAINING PROTEIN"/>
    <property type="match status" value="1"/>
</dbReference>
<feature type="compositionally biased region" description="Basic and acidic residues" evidence="1">
    <location>
        <begin position="131"/>
        <end position="142"/>
    </location>
</feature>
<feature type="compositionally biased region" description="Polar residues" evidence="1">
    <location>
        <begin position="158"/>
        <end position="167"/>
    </location>
</feature>
<dbReference type="EnsemblPlants" id="PNT77766">
    <property type="protein sequence ID" value="PNT77766"/>
    <property type="gene ID" value="BRADI_1g68471v3"/>
</dbReference>
<dbReference type="Gramene" id="PNT77766">
    <property type="protein sequence ID" value="PNT77766"/>
    <property type="gene ID" value="BRADI_1g68471v3"/>
</dbReference>
<evidence type="ECO:0000313" key="2">
    <source>
        <dbReference type="EMBL" id="PNT77766.1"/>
    </source>
</evidence>
<evidence type="ECO:0000313" key="3">
    <source>
        <dbReference type="EnsemblPlants" id="PNT77766"/>
    </source>
</evidence>
<dbReference type="Proteomes" id="UP000008810">
    <property type="component" value="Chromosome 1"/>
</dbReference>
<accession>A0A2K2DU18</accession>
<dbReference type="AlphaFoldDB" id="A0A2K2DU18"/>
<dbReference type="OrthoDB" id="696772at2759"/>
<reference evidence="2 3" key="1">
    <citation type="journal article" date="2010" name="Nature">
        <title>Genome sequencing and analysis of the model grass Brachypodium distachyon.</title>
        <authorList>
            <consortium name="International Brachypodium Initiative"/>
        </authorList>
    </citation>
    <scope>NUCLEOTIDE SEQUENCE [LARGE SCALE GENOMIC DNA]</scope>
    <source>
        <strain evidence="2 3">Bd21</strain>
    </source>
</reference>
<dbReference type="PANTHER" id="PTHR33170">
    <property type="entry name" value="DUF4283 DOMAIN-CONTAINING PROTEIN-RELATED"/>
    <property type="match status" value="1"/>
</dbReference>
<dbReference type="EMBL" id="CM000880">
    <property type="protein sequence ID" value="PNT77766.1"/>
    <property type="molecule type" value="Genomic_DNA"/>
</dbReference>
<evidence type="ECO:0008006" key="5">
    <source>
        <dbReference type="Google" id="ProtNLM"/>
    </source>
</evidence>
<sequence length="212" mass="24173">MADLPELGELTEIWLQINGIPPKWCTWKVITQVFKCFGLLLDVDWNEIFKSMYATVRVKLAVRNLAKIPPARMVVMKKKFYPLQFTVEWEGVDIDRVMGLKDKDYNGDDDYEDDNIMDDEIQDLEKNRDTLMKNHEKSDPKGTKIVNGGSKSAPPKTNYCQVTQPLINASLVESEDEEESGDCNLDNPQHESEDEEESGDCNFSAGVLLSYL</sequence>
<organism evidence="2">
    <name type="scientific">Brachypodium distachyon</name>
    <name type="common">Purple false brome</name>
    <name type="synonym">Trachynia distachya</name>
    <dbReference type="NCBI Taxonomy" id="15368"/>
    <lineage>
        <taxon>Eukaryota</taxon>
        <taxon>Viridiplantae</taxon>
        <taxon>Streptophyta</taxon>
        <taxon>Embryophyta</taxon>
        <taxon>Tracheophyta</taxon>
        <taxon>Spermatophyta</taxon>
        <taxon>Magnoliopsida</taxon>
        <taxon>Liliopsida</taxon>
        <taxon>Poales</taxon>
        <taxon>Poaceae</taxon>
        <taxon>BOP clade</taxon>
        <taxon>Pooideae</taxon>
        <taxon>Stipodae</taxon>
        <taxon>Brachypodieae</taxon>
        <taxon>Brachypodium</taxon>
    </lineage>
</organism>
<evidence type="ECO:0000256" key="1">
    <source>
        <dbReference type="SAM" id="MobiDB-lite"/>
    </source>
</evidence>
<dbReference type="InParanoid" id="A0A2K2DU18"/>